<name>A4V7Q1_PSEFS</name>
<sequence length="372" mass="42106">MTSEPFVMRDEDRALEWVRVFSESCSVDSEMSAGLLASLCGFGSWDVMMFAIANMPPTPCDEKIPSDQLLERHRRYIAIMTHEHSIKPPIAFMVSHHLSPSTGADLKKFCATDLLREYEDTNANPDYEEFEIEQLFAPEASELGLGVVLPLAFEHFPIWEPVFDFLGWEVDELYAEYEVVGAPSYITKDPAGDSLGFPIYLSHSLPAPLFDRQLSVQPTIRLQQCACVGDFTSDWAQLGCPGFLLLTAYPQITEFNGKFYTCVGQAYLKESNQWVDLLLNKACKDVRALITQNLKVTEGFRGATKLGERTEAFGKRIALLLSGFDPYLDEIDDWCLVAMESSDGWYVVRAVECHEYDFDDLEPYMLAPLRKF</sequence>
<dbReference type="AlphaFoldDB" id="A4V7Q1"/>
<protein>
    <submittedName>
        <fullName evidence="1">Uncharacterized protein</fullName>
    </submittedName>
</protein>
<geneLocation type="plasmid" evidence="1 2">
    <name>pQBR103</name>
</geneLocation>
<evidence type="ECO:0000313" key="1">
    <source>
        <dbReference type="EMBL" id="CAM96174.1"/>
    </source>
</evidence>
<dbReference type="RefSeq" id="WP_011922950.1">
    <property type="nucleotide sequence ID" value="NC_009444.1"/>
</dbReference>
<evidence type="ECO:0000313" key="2">
    <source>
        <dbReference type="Proteomes" id="UP000002332"/>
    </source>
</evidence>
<gene>
    <name evidence="1" type="ordered locus">pQBR0142</name>
</gene>
<organism evidence="1 2">
    <name type="scientific">Pseudomonas fluorescens (strain SBW25)</name>
    <dbReference type="NCBI Taxonomy" id="216595"/>
    <lineage>
        <taxon>Bacteria</taxon>
        <taxon>Pseudomonadati</taxon>
        <taxon>Pseudomonadota</taxon>
        <taxon>Gammaproteobacteria</taxon>
        <taxon>Pseudomonadales</taxon>
        <taxon>Pseudomonadaceae</taxon>
        <taxon>Pseudomonas</taxon>
    </lineage>
</organism>
<dbReference type="PATRIC" id="fig|216595.4.peg.89"/>
<dbReference type="EMBL" id="AM235768">
    <property type="protein sequence ID" value="CAM96174.1"/>
    <property type="molecule type" value="Genomic_DNA"/>
</dbReference>
<keyword evidence="1" id="KW-0614">Plasmid</keyword>
<proteinExistence type="predicted"/>
<reference evidence="1 2" key="1">
    <citation type="journal article" date="2007" name="ISME J.">
        <title>Sequence-based analysis of pQBR103; a representative of a unique, transfer-proficient mega plasmid resident in the microbial community of sugar beet.</title>
        <authorList>
            <person name="Tett A."/>
            <person name="Spiers A.J."/>
            <person name="Crossman L.C."/>
            <person name="Ager D."/>
            <person name="Ciric L."/>
            <person name="Dow J.M."/>
            <person name="Fry J.C."/>
            <person name="Harris D."/>
            <person name="Lilley A."/>
            <person name="Oliver A."/>
            <person name="Parkhill J."/>
            <person name="Quail M.A."/>
            <person name="Rainey P.B."/>
            <person name="Saunders N.J."/>
            <person name="Seeger K."/>
            <person name="Snyder L.A.S."/>
            <person name="Squares R."/>
            <person name="Thomas C.M."/>
            <person name="Turner S.L."/>
            <person name="Zhang X.-X."/>
            <person name="Field D."/>
            <person name="Bailey M.J."/>
        </authorList>
    </citation>
    <scope>NUCLEOTIDE SEQUENCE [LARGE SCALE GENOMIC DNA]</scope>
    <source>
        <strain evidence="1 2">SBW25</strain>
    </source>
</reference>
<accession>A4V7Q1</accession>
<dbReference type="Proteomes" id="UP000002332">
    <property type="component" value="Plasmid pQBR103"/>
</dbReference>